<keyword evidence="4" id="KW-1185">Reference proteome</keyword>
<feature type="compositionally biased region" description="Basic and acidic residues" evidence="1">
    <location>
        <begin position="86"/>
        <end position="98"/>
    </location>
</feature>
<feature type="compositionally biased region" description="Polar residues" evidence="1">
    <location>
        <begin position="120"/>
        <end position="134"/>
    </location>
</feature>
<dbReference type="PANTHER" id="PTHR48125:SF12">
    <property type="entry name" value="AT HOOK TRANSCRIPTION FACTOR FAMILY-RELATED"/>
    <property type="match status" value="1"/>
</dbReference>
<feature type="compositionally biased region" description="Polar residues" evidence="1">
    <location>
        <begin position="1035"/>
        <end position="1050"/>
    </location>
</feature>
<feature type="compositionally biased region" description="Polar residues" evidence="1">
    <location>
        <begin position="890"/>
        <end position="900"/>
    </location>
</feature>
<feature type="compositionally biased region" description="Polar residues" evidence="1">
    <location>
        <begin position="914"/>
        <end position="924"/>
    </location>
</feature>
<feature type="compositionally biased region" description="Basic and acidic residues" evidence="1">
    <location>
        <begin position="330"/>
        <end position="348"/>
    </location>
</feature>
<protein>
    <recommendedName>
        <fullName evidence="2">TERF2-interacting telomeric protein 1 Myb domain-containing protein</fullName>
    </recommendedName>
</protein>
<evidence type="ECO:0000313" key="4">
    <source>
        <dbReference type="Proteomes" id="UP000307440"/>
    </source>
</evidence>
<dbReference type="PANTHER" id="PTHR48125">
    <property type="entry name" value="LP07818P1"/>
    <property type="match status" value="1"/>
</dbReference>
<feature type="compositionally biased region" description="Polar residues" evidence="1">
    <location>
        <begin position="476"/>
        <end position="501"/>
    </location>
</feature>
<feature type="compositionally biased region" description="Basic residues" evidence="1">
    <location>
        <begin position="320"/>
        <end position="329"/>
    </location>
</feature>
<dbReference type="AlphaFoldDB" id="A0A5C3KED4"/>
<dbReference type="EMBL" id="ML210406">
    <property type="protein sequence ID" value="TFK18380.1"/>
    <property type="molecule type" value="Genomic_DNA"/>
</dbReference>
<dbReference type="Pfam" id="PF08914">
    <property type="entry name" value="Myb_Rap1"/>
    <property type="match status" value="1"/>
</dbReference>
<accession>A0A5C3KED4</accession>
<dbReference type="OrthoDB" id="435460at2759"/>
<feature type="compositionally biased region" description="Acidic residues" evidence="1">
    <location>
        <begin position="927"/>
        <end position="970"/>
    </location>
</feature>
<sequence>MYIAKYNPDVAGRSGNALYQQLEDNKEGKWNWSRRHSWQSWRARYTKNQSLFDAKIARHQKKAAAAETKTAKPSKPVPQTQAGKRRMSDLHTADDRQYKRVRLAGNADKDGSRQVPNKPAETSSNPATTQQATSGDPKPVAKPKPKPKKANPAPPLKSSDTENESVAGIIHSNDYRNELFQEEEEETSTSDRPQKEEEEEESPTEDIGMPEEPSEKVKEEIPAIHASRGTPTNIPERIYPHIDSIPPPGFPVGPEPTKMNVKPADFAASTPRSGKGRDTPEMPLVEASPIAIPLRKEYSQGSKPHNTAPEKTEPAVKPNPKPKVKAKGKNFREDPFVSSHDTSEDEHSQPSVAPVPPQRQMPVYKETGFRNTFASQWPPKRNGAGKPKATATSQIAGTKPPPQEAQEPSIAQPPPNPSTIPVPAPVPSGLHVNAEATSSKIKLPPSNYRSREEVLSSVQPSGSNIPPRPPQTSPPGSISSVVAKSRTNGQHRTSKVTNGHSEPTPRATEDDNAESISGSLKPRRIKDARSKPHAGSGVITGASVTLVEDSGELASAPVRLDDIFDTNGSKVPAPLNHQVYIAPRIDLREASIAFKKLKSRGSGSSRQSSLVSETLKQKAKAAPPRRSSGREAPNSDTADMSFDFKMAGMQVLSMLAKQYEFADTVAFKAYADLRDISKVDKFLSKLHARAKEEGNSIMRSMKSHDGDDGEDDDEVVGDMFPPPAEALKASRPAKPPSPAQVPRTKVVIKTDLSVRGSVDGGRKPNGTHTDLSKQQNARESLDNNQRRRSSIHRQQVFEIRPLDETELPELDYHPPRSSRAARHLREKLSTSGQNNLLNGPDSVDGKRRQSESPFVDLRAQSVPRSSPIHRAMASMTRSPPIAQDSPSPPEKQTQQKQKAQGRSVRPTVPLRSARISSAVPSSASLYEVEDSDVDMEDEVEEEGDEEEEEDEDEVEEDDDEEDEDEDEDERGGEHDDVPERSEHIAAEVSQLSGAKDNKQLDEEDANGVNGKEVEQPGISKDDEEEADDAMDIEQSLLSSPASSHGQTWDQDNPRSRAWQEISREHDELALRVTNENIEEFRAFEDSIDPDDMRALSILLLKKMLEKKKG</sequence>
<dbReference type="STRING" id="230819.A0A5C3KED4"/>
<feature type="region of interest" description="Disordered" evidence="1">
    <location>
        <begin position="58"/>
        <end position="545"/>
    </location>
</feature>
<evidence type="ECO:0000259" key="2">
    <source>
        <dbReference type="Pfam" id="PF08914"/>
    </source>
</evidence>
<feature type="compositionally biased region" description="Polar residues" evidence="1">
    <location>
        <begin position="766"/>
        <end position="778"/>
    </location>
</feature>
<feature type="compositionally biased region" description="Basic and acidic residues" evidence="1">
    <location>
        <begin position="213"/>
        <end position="222"/>
    </location>
</feature>
<feature type="compositionally biased region" description="Acidic residues" evidence="1">
    <location>
        <begin position="707"/>
        <end position="716"/>
    </location>
</feature>
<evidence type="ECO:0000256" key="1">
    <source>
        <dbReference type="SAM" id="MobiDB-lite"/>
    </source>
</evidence>
<proteinExistence type="predicted"/>
<feature type="compositionally biased region" description="Pro residues" evidence="1">
    <location>
        <begin position="245"/>
        <end position="254"/>
    </location>
</feature>
<dbReference type="Gene3D" id="1.10.10.60">
    <property type="entry name" value="Homeodomain-like"/>
    <property type="match status" value="1"/>
</dbReference>
<feature type="region of interest" description="Disordered" evidence="1">
    <location>
        <begin position="597"/>
        <end position="637"/>
    </location>
</feature>
<dbReference type="Proteomes" id="UP000307440">
    <property type="component" value="Unassembled WGS sequence"/>
</dbReference>
<feature type="compositionally biased region" description="Pro residues" evidence="1">
    <location>
        <begin position="411"/>
        <end position="426"/>
    </location>
</feature>
<feature type="compositionally biased region" description="Low complexity" evidence="1">
    <location>
        <begin position="63"/>
        <end position="74"/>
    </location>
</feature>
<gene>
    <name evidence="3" type="ORF">FA15DRAFT_660723</name>
</gene>
<organism evidence="3 4">
    <name type="scientific">Coprinopsis marcescibilis</name>
    <name type="common">Agaric fungus</name>
    <name type="synonym">Psathyrella marcescibilis</name>
    <dbReference type="NCBI Taxonomy" id="230819"/>
    <lineage>
        <taxon>Eukaryota</taxon>
        <taxon>Fungi</taxon>
        <taxon>Dikarya</taxon>
        <taxon>Basidiomycota</taxon>
        <taxon>Agaricomycotina</taxon>
        <taxon>Agaricomycetes</taxon>
        <taxon>Agaricomycetidae</taxon>
        <taxon>Agaricales</taxon>
        <taxon>Agaricineae</taxon>
        <taxon>Psathyrellaceae</taxon>
        <taxon>Coprinopsis</taxon>
    </lineage>
</organism>
<feature type="compositionally biased region" description="Acidic residues" evidence="1">
    <location>
        <begin position="1021"/>
        <end position="1031"/>
    </location>
</feature>
<name>A0A5C3KED4_COPMA</name>
<evidence type="ECO:0000313" key="3">
    <source>
        <dbReference type="EMBL" id="TFK18380.1"/>
    </source>
</evidence>
<dbReference type="CDD" id="cd11655">
    <property type="entry name" value="rap1_myb-like"/>
    <property type="match status" value="1"/>
</dbReference>
<feature type="compositionally biased region" description="Basic and acidic residues" evidence="1">
    <location>
        <begin position="971"/>
        <end position="985"/>
    </location>
</feature>
<feature type="region of interest" description="Disordered" evidence="1">
    <location>
        <begin position="694"/>
        <end position="1060"/>
    </location>
</feature>
<reference evidence="3 4" key="1">
    <citation type="journal article" date="2019" name="Nat. Ecol. Evol.">
        <title>Megaphylogeny resolves global patterns of mushroom evolution.</title>
        <authorList>
            <person name="Varga T."/>
            <person name="Krizsan K."/>
            <person name="Foldi C."/>
            <person name="Dima B."/>
            <person name="Sanchez-Garcia M."/>
            <person name="Sanchez-Ramirez S."/>
            <person name="Szollosi G.J."/>
            <person name="Szarkandi J.G."/>
            <person name="Papp V."/>
            <person name="Albert L."/>
            <person name="Andreopoulos W."/>
            <person name="Angelini C."/>
            <person name="Antonin V."/>
            <person name="Barry K.W."/>
            <person name="Bougher N.L."/>
            <person name="Buchanan P."/>
            <person name="Buyck B."/>
            <person name="Bense V."/>
            <person name="Catcheside P."/>
            <person name="Chovatia M."/>
            <person name="Cooper J."/>
            <person name="Damon W."/>
            <person name="Desjardin D."/>
            <person name="Finy P."/>
            <person name="Geml J."/>
            <person name="Haridas S."/>
            <person name="Hughes K."/>
            <person name="Justo A."/>
            <person name="Karasinski D."/>
            <person name="Kautmanova I."/>
            <person name="Kiss B."/>
            <person name="Kocsube S."/>
            <person name="Kotiranta H."/>
            <person name="LaButti K.M."/>
            <person name="Lechner B.E."/>
            <person name="Liimatainen K."/>
            <person name="Lipzen A."/>
            <person name="Lukacs Z."/>
            <person name="Mihaltcheva S."/>
            <person name="Morgado L.N."/>
            <person name="Niskanen T."/>
            <person name="Noordeloos M.E."/>
            <person name="Ohm R.A."/>
            <person name="Ortiz-Santana B."/>
            <person name="Ovrebo C."/>
            <person name="Racz N."/>
            <person name="Riley R."/>
            <person name="Savchenko A."/>
            <person name="Shiryaev A."/>
            <person name="Soop K."/>
            <person name="Spirin V."/>
            <person name="Szebenyi C."/>
            <person name="Tomsovsky M."/>
            <person name="Tulloss R.E."/>
            <person name="Uehling J."/>
            <person name="Grigoriev I.V."/>
            <person name="Vagvolgyi C."/>
            <person name="Papp T."/>
            <person name="Martin F.M."/>
            <person name="Miettinen O."/>
            <person name="Hibbett D.S."/>
            <person name="Nagy L.G."/>
        </authorList>
    </citation>
    <scope>NUCLEOTIDE SEQUENCE [LARGE SCALE GENOMIC DNA]</scope>
    <source>
        <strain evidence="3 4">CBS 121175</strain>
    </source>
</reference>
<dbReference type="InterPro" id="IPR015010">
    <property type="entry name" value="TERF2IP_Myb"/>
</dbReference>
<feature type="domain" description="TERF2-interacting telomeric protein 1 Myb" evidence="2">
    <location>
        <begin position="2"/>
        <end position="48"/>
    </location>
</feature>
<feature type="compositionally biased region" description="Low complexity" evidence="1">
    <location>
        <begin position="600"/>
        <end position="612"/>
    </location>
</feature>